<dbReference type="EMBL" id="CP036274">
    <property type="protein sequence ID" value="QDU27612.1"/>
    <property type="molecule type" value="Genomic_DNA"/>
</dbReference>
<dbReference type="OrthoDB" id="220736at2"/>
<reference evidence="1 2" key="1">
    <citation type="submission" date="2019-02" db="EMBL/GenBank/DDBJ databases">
        <title>Deep-cultivation of Planctomycetes and their phenomic and genomic characterization uncovers novel biology.</title>
        <authorList>
            <person name="Wiegand S."/>
            <person name="Jogler M."/>
            <person name="Boedeker C."/>
            <person name="Pinto D."/>
            <person name="Vollmers J."/>
            <person name="Rivas-Marin E."/>
            <person name="Kohn T."/>
            <person name="Peeters S.H."/>
            <person name="Heuer A."/>
            <person name="Rast P."/>
            <person name="Oberbeckmann S."/>
            <person name="Bunk B."/>
            <person name="Jeske O."/>
            <person name="Meyerdierks A."/>
            <person name="Storesund J.E."/>
            <person name="Kallscheuer N."/>
            <person name="Luecker S."/>
            <person name="Lage O.M."/>
            <person name="Pohl T."/>
            <person name="Merkel B.J."/>
            <person name="Hornburger P."/>
            <person name="Mueller R.-W."/>
            <person name="Bruemmer F."/>
            <person name="Labrenz M."/>
            <person name="Spormann A.M."/>
            <person name="Op den Camp H."/>
            <person name="Overmann J."/>
            <person name="Amann R."/>
            <person name="Jetten M.S.M."/>
            <person name="Mascher T."/>
            <person name="Medema M.H."/>
            <person name="Devos D.P."/>
            <person name="Kaster A.-K."/>
            <person name="Ovreas L."/>
            <person name="Rohde M."/>
            <person name="Galperin M.Y."/>
            <person name="Jogler C."/>
        </authorList>
    </citation>
    <scope>NUCLEOTIDE SEQUENCE [LARGE SCALE GENOMIC DNA]</scope>
    <source>
        <strain evidence="1 2">ETA_A8</strain>
    </source>
</reference>
<name>A0A517YBW6_9BACT</name>
<proteinExistence type="predicted"/>
<dbReference type="AlphaFoldDB" id="A0A517YBW6"/>
<evidence type="ECO:0000313" key="2">
    <source>
        <dbReference type="Proteomes" id="UP000315017"/>
    </source>
</evidence>
<organism evidence="1 2">
    <name type="scientific">Anatilimnocola aggregata</name>
    <dbReference type="NCBI Taxonomy" id="2528021"/>
    <lineage>
        <taxon>Bacteria</taxon>
        <taxon>Pseudomonadati</taxon>
        <taxon>Planctomycetota</taxon>
        <taxon>Planctomycetia</taxon>
        <taxon>Pirellulales</taxon>
        <taxon>Pirellulaceae</taxon>
        <taxon>Anatilimnocola</taxon>
    </lineage>
</organism>
<sequence length="953" mass="105547">MNVLTSLILSLAALGGDDSSQHPAGAAAQDAAHDANLPHAVQVYRCDFAQEDDRNYDGWPDGWVRRRGKEFPAFLKIGIQPEATGAKVAADSERYLQMELSGGSAGVMTPSCALGARGSFLLECQVRTKQLKHDHVFATLTFYDDHGQPLESYESNHVVDAPRWQTLRVGPVLPKSEAATHARVTLAVTPRGDQEDLNGVVHWGSLRMLRLPRIALRASGDLQVYDSLTAPEVSCEISGLVCARPELQFELLDHTERVIATEMRPLVLEEKRTLLKHSKAHSEPEHAAPQAGITGSAKWKPPIPDYGFYRVRVSMQQADQPTAAAIANSQANDATMLHRSVTLAVLRPLPRVAGGEFGWSLPGGEDPLPLNALASLLSQSGLGWAKYPVWFSEQEQAQADRLAWFAERLSIHGIEMVGVLDQPPSPLREMFRDKGRLPAASVFQEPQLWQPAVDPVMTRLSLKVRWWQLGDDRDTSYVDFPILEERVQGIKTHLERFGQQVHLGFGWRWLREMPNSKGTPPWEFLSYSADPELTADELAAYLPRKVIPAAPGTAAKLKAKLPTTPVSVNAHALPTIPPTAPSPSAMLPRAWVVLTPLPRSQYSTATRTLDLVQRMLAARQHGASAVFVPQPFSEEQGLMNADGSPGELFVPWRTTATLLGGTQYLGALQLPGGSVNHVFSRDGQTVMVIWNDVPGKESFYLGDEVRQLDLWGREIKPEFKLTDEQGEDRPESIIQVGPEPTFVTGLDEGLTRWQIRAKFVTTHLESVFGRQQPVTLRLENAFAQGVSGSATLHAPKAWNISPQPLQFRMSEGETAQPDWLVSLQPDAASGLQRVRIDFELTAERNYRFSVYRTLQLGLDDVTVEMRTRVREDGLLLVEQHVTNLTGKPISFQCLLFPPGRRRETKQMLHLPAGRHTVTFLIPQGESLLGQTLWLRAEEIGGPRVLNSTVVVER</sequence>
<dbReference type="Proteomes" id="UP000315017">
    <property type="component" value="Chromosome"/>
</dbReference>
<dbReference type="RefSeq" id="WP_145088574.1">
    <property type="nucleotide sequence ID" value="NZ_CP036274.1"/>
</dbReference>
<evidence type="ECO:0000313" key="1">
    <source>
        <dbReference type="EMBL" id="QDU27612.1"/>
    </source>
</evidence>
<protein>
    <submittedName>
        <fullName evidence="1">Uncharacterized protein</fullName>
    </submittedName>
</protein>
<accession>A0A517YBW6</accession>
<keyword evidence="2" id="KW-1185">Reference proteome</keyword>
<gene>
    <name evidence="1" type="ORF">ETAA8_27000</name>
</gene>
<dbReference type="KEGG" id="aagg:ETAA8_27000"/>